<accession>A0A1B7MTX2</accession>
<evidence type="ECO:0000313" key="3">
    <source>
        <dbReference type="Proteomes" id="UP000092154"/>
    </source>
</evidence>
<sequence>MIHFRPVPIFICGHLILPFFLILVAYMEGGSDADALSPQCYTANLCIICISWTHCI</sequence>
<organism evidence="2 3">
    <name type="scientific">Rhizopogon vinicolor AM-OR11-026</name>
    <dbReference type="NCBI Taxonomy" id="1314800"/>
    <lineage>
        <taxon>Eukaryota</taxon>
        <taxon>Fungi</taxon>
        <taxon>Dikarya</taxon>
        <taxon>Basidiomycota</taxon>
        <taxon>Agaricomycotina</taxon>
        <taxon>Agaricomycetes</taxon>
        <taxon>Agaricomycetidae</taxon>
        <taxon>Boletales</taxon>
        <taxon>Suillineae</taxon>
        <taxon>Rhizopogonaceae</taxon>
        <taxon>Rhizopogon</taxon>
    </lineage>
</organism>
<protein>
    <submittedName>
        <fullName evidence="2">Uncharacterized protein</fullName>
    </submittedName>
</protein>
<reference evidence="2 3" key="1">
    <citation type="submission" date="2016-06" db="EMBL/GenBank/DDBJ databases">
        <title>Comparative genomics of the ectomycorrhizal sister species Rhizopogon vinicolor and Rhizopogon vesiculosus (Basidiomycota: Boletales) reveals a divergence of the mating type B locus.</title>
        <authorList>
            <consortium name="DOE Joint Genome Institute"/>
            <person name="Mujic A.B."/>
            <person name="Kuo A."/>
            <person name="Tritt A."/>
            <person name="Lipzen A."/>
            <person name="Chen C."/>
            <person name="Johnson J."/>
            <person name="Sharma A."/>
            <person name="Barry K."/>
            <person name="Grigoriev I.V."/>
            <person name="Spatafora J.W."/>
        </authorList>
    </citation>
    <scope>NUCLEOTIDE SEQUENCE [LARGE SCALE GENOMIC DNA]</scope>
    <source>
        <strain evidence="2 3">AM-OR11-026</strain>
    </source>
</reference>
<evidence type="ECO:0000256" key="1">
    <source>
        <dbReference type="SAM" id="Phobius"/>
    </source>
</evidence>
<evidence type="ECO:0000313" key="2">
    <source>
        <dbReference type="EMBL" id="OAX36074.1"/>
    </source>
</evidence>
<gene>
    <name evidence="2" type="ORF">K503DRAFT_721975</name>
</gene>
<dbReference type="Proteomes" id="UP000092154">
    <property type="component" value="Unassembled WGS sequence"/>
</dbReference>
<keyword evidence="3" id="KW-1185">Reference proteome</keyword>
<name>A0A1B7MTX2_9AGAM</name>
<dbReference type="InParanoid" id="A0A1B7MTX2"/>
<keyword evidence="1" id="KW-0472">Membrane</keyword>
<keyword evidence="1" id="KW-1133">Transmembrane helix</keyword>
<dbReference type="AlphaFoldDB" id="A0A1B7MTX2"/>
<dbReference type="EMBL" id="KV448444">
    <property type="protein sequence ID" value="OAX36074.1"/>
    <property type="molecule type" value="Genomic_DNA"/>
</dbReference>
<feature type="transmembrane region" description="Helical" evidence="1">
    <location>
        <begin position="7"/>
        <end position="27"/>
    </location>
</feature>
<proteinExistence type="predicted"/>
<keyword evidence="1" id="KW-0812">Transmembrane</keyword>